<sequence length="300" mass="32722">MTFRYIAIDWGSTNLRCWLFDDDVCLESRQSEAGVTKLKGVSPRAVLAEITAGWRDDSDTPVIMAGMIGSNAGWKIAPYLPCPVAFGAIGRQLMPVAAQVWIIPGLSVEHEDNLNVMRGEETQLLGAFYLAQSSLYVMPGTHCKWVTADRSNILDFRTVMTGELHHLLLQHSLVGIGLPAQQSDVGTFNSGLLRGIEYPALLPQLFEVRAAHVLKALPAEFISEFLSGLLIGNEVATMTKQLACGTNLSSQAQPITIVAEPNLAARYQAAFNYFQLPTQLIEGDVAFLAGIRNIAYELAN</sequence>
<protein>
    <submittedName>
        <fullName evidence="1">2-dehydro-3-deoxygalactonokinase</fullName>
    </submittedName>
</protein>
<reference evidence="2" key="1">
    <citation type="journal article" date="2024" name="Toxins">
        <title>Genome Sequence Analysis of Native Xenorhabdus Strains Isolated from Entomopathogenic Nematodes in Argentina.</title>
        <authorList>
            <person name="Palma L."/>
            <person name="Frizzo L."/>
            <person name="Kaiser S."/>
            <person name="Berry C."/>
            <person name="Caballero P."/>
            <person name="Bode H.B."/>
            <person name="Del Valle E.E."/>
        </authorList>
    </citation>
    <scope>NUCLEOTIDE SEQUENCE [LARGE SCALE GENOMIC DNA]</scope>
    <source>
        <strain evidence="2">12</strain>
    </source>
</reference>
<evidence type="ECO:0000313" key="2">
    <source>
        <dbReference type="Proteomes" id="UP001271890"/>
    </source>
</evidence>
<dbReference type="Pfam" id="PF05035">
    <property type="entry name" value="DGOK"/>
    <property type="match status" value="1"/>
</dbReference>
<dbReference type="CDD" id="cd24012">
    <property type="entry name" value="ASKHA_NBD_KDGal-kinase"/>
    <property type="match status" value="1"/>
</dbReference>
<name>A0ABU4S9X0_9GAMM</name>
<dbReference type="InterPro" id="IPR042257">
    <property type="entry name" value="DGOK_C"/>
</dbReference>
<keyword evidence="2" id="KW-1185">Reference proteome</keyword>
<accession>A0ABU4S9X0</accession>
<comment type="caution">
    <text evidence="1">The sequence shown here is derived from an EMBL/GenBank/DDBJ whole genome shotgun (WGS) entry which is preliminary data.</text>
</comment>
<dbReference type="EMBL" id="VCDN01000036">
    <property type="protein sequence ID" value="MDX7987607.1"/>
    <property type="molecule type" value="Genomic_DNA"/>
</dbReference>
<dbReference type="RefSeq" id="WP_319930030.1">
    <property type="nucleotide sequence ID" value="NZ_VCDN01000036.1"/>
</dbReference>
<organism evidence="1 2">
    <name type="scientific">Xenorhabdus santafensis</name>
    <dbReference type="NCBI Taxonomy" id="2582833"/>
    <lineage>
        <taxon>Bacteria</taxon>
        <taxon>Pseudomonadati</taxon>
        <taxon>Pseudomonadota</taxon>
        <taxon>Gammaproteobacteria</taxon>
        <taxon>Enterobacterales</taxon>
        <taxon>Morganellaceae</taxon>
        <taxon>Xenorhabdus</taxon>
    </lineage>
</organism>
<proteinExistence type="predicted"/>
<dbReference type="Proteomes" id="UP001271890">
    <property type="component" value="Unassembled WGS sequence"/>
</dbReference>
<gene>
    <name evidence="1" type="ORF">FE392_09720</name>
</gene>
<dbReference type="InterPro" id="IPR042258">
    <property type="entry name" value="DGOK_N"/>
</dbReference>
<dbReference type="Gene3D" id="3.30.420.300">
    <property type="entry name" value="2-keto-3-deoxy-galactonokinase, substrate binding domain"/>
    <property type="match status" value="1"/>
</dbReference>
<evidence type="ECO:0000313" key="1">
    <source>
        <dbReference type="EMBL" id="MDX7987607.1"/>
    </source>
</evidence>
<dbReference type="Gene3D" id="3.30.420.310">
    <property type="entry name" value="2-keto-3-deoxy-galactonokinase, C-terminal domain"/>
    <property type="match status" value="1"/>
</dbReference>
<dbReference type="InterPro" id="IPR007729">
    <property type="entry name" value="DGOK"/>
</dbReference>